<reference evidence="2" key="2">
    <citation type="submission" date="2014-03" db="EMBL/GenBank/DDBJ databases">
        <title>The whipworm genome and dual-species transcriptomics of an intimate host-pathogen interaction.</title>
        <authorList>
            <person name="Foth B.J."/>
            <person name="Tsai I.J."/>
            <person name="Reid A.J."/>
            <person name="Bancroft A.J."/>
            <person name="Nichol S."/>
            <person name="Tracey A."/>
            <person name="Holroyd N."/>
            <person name="Cotton J.A."/>
            <person name="Stanley E.J."/>
            <person name="Zarowiecki M."/>
            <person name="Liu J.Z."/>
            <person name="Huckvale T."/>
            <person name="Cooper P.J."/>
            <person name="Grencis R.K."/>
            <person name="Berriman M."/>
        </authorList>
    </citation>
    <scope>NUCLEOTIDE SEQUENCE [LARGE SCALE GENOMIC DNA]</scope>
</reference>
<evidence type="ECO:0000256" key="1">
    <source>
        <dbReference type="SAM" id="MobiDB-lite"/>
    </source>
</evidence>
<feature type="region of interest" description="Disordered" evidence="1">
    <location>
        <begin position="25"/>
        <end position="46"/>
    </location>
</feature>
<accession>A0A077ZQY0</accession>
<sequence length="543" mass="64202">MARRRKVVDDKQMGFVFTFVKKDDANAEQASKKTDSDASKAGSFESNAEKLKQLQKELMECRVLENDFEKYPCGSEERKELFKRHAKTFESIAKITDPNIFFEHNNEDEERIENGFKRKREKRKYDSDSWEFARKLRNKKFEIMELSDDELQKEYEEVVKHTPTLLVPVDKEVRLYRNEKRRREELKHQQTAGFTPVGKDITVVPNFVLNVISVARHARRPKNMMRGKKDSERFFVEKQLFYKEYEMNVSENIKRKSFESVEYTGYEISLEEVLVFLALIKNTTQKQKDGENPWGILTCKKGNIIDFIGWEKGVSGTYYKKIIRCLDVLTYGTWKIESGENVYCGHLIADYYRSKEELCRKTGKVPENLPDLKHGEFYYRISPPLIALFKKCFFKANISAIRRFLHEDKRVNDLKAWFYLYLMSLYFDEEKSTQRVQGRHGITQKTVMVTKYSKSIDLADIKERTGYIGALKELKRQLAAAVGSVSAYFDQNGGIFRAEWDIKNKYRLNVKAFKKPRLYDVEEEENWLDSHLDMREEEIRLLK</sequence>
<feature type="compositionally biased region" description="Basic and acidic residues" evidence="1">
    <location>
        <begin position="25"/>
        <end position="38"/>
    </location>
</feature>
<organism evidence="2 3">
    <name type="scientific">Trichuris trichiura</name>
    <name type="common">Whipworm</name>
    <name type="synonym">Trichocephalus trichiurus</name>
    <dbReference type="NCBI Taxonomy" id="36087"/>
    <lineage>
        <taxon>Eukaryota</taxon>
        <taxon>Metazoa</taxon>
        <taxon>Ecdysozoa</taxon>
        <taxon>Nematoda</taxon>
        <taxon>Enoplea</taxon>
        <taxon>Dorylaimia</taxon>
        <taxon>Trichinellida</taxon>
        <taxon>Trichuridae</taxon>
        <taxon>Trichuris</taxon>
    </lineage>
</organism>
<protein>
    <submittedName>
        <fullName evidence="2">Uncharacterized protein</fullName>
    </submittedName>
</protein>
<evidence type="ECO:0000313" key="3">
    <source>
        <dbReference type="Proteomes" id="UP000030665"/>
    </source>
</evidence>
<name>A0A077ZQY0_TRITR</name>
<reference evidence="2" key="1">
    <citation type="submission" date="2014-01" db="EMBL/GenBank/DDBJ databases">
        <authorList>
            <person name="Aslett M."/>
        </authorList>
    </citation>
    <scope>NUCLEOTIDE SEQUENCE</scope>
</reference>
<dbReference type="AlphaFoldDB" id="A0A077ZQY0"/>
<keyword evidence="3" id="KW-1185">Reference proteome</keyword>
<evidence type="ECO:0000313" key="2">
    <source>
        <dbReference type="EMBL" id="CDW61230.1"/>
    </source>
</evidence>
<proteinExistence type="predicted"/>
<dbReference type="Proteomes" id="UP000030665">
    <property type="component" value="Unassembled WGS sequence"/>
</dbReference>
<gene>
    <name evidence="2" type="ORF">TTRE_0000967301</name>
</gene>
<dbReference type="EMBL" id="HG808256">
    <property type="protein sequence ID" value="CDW61230.1"/>
    <property type="molecule type" value="Genomic_DNA"/>
</dbReference>